<sequence>MLLAMKDEAGSNLNDEENDFMLDNSFGDETLEELTAAEIHANKDTIERILKEKDKIESEFFKVENEKLIIQHEIQLAKIAFKEREDRYLEDIVDLEEKLRTQ</sequence>
<reference evidence="1" key="1">
    <citation type="journal article" date="2022" name="Int. J. Mol. Sci.">
        <title>Draft Genome of Tanacetum Coccineum: Genomic Comparison of Closely Related Tanacetum-Family Plants.</title>
        <authorList>
            <person name="Yamashiro T."/>
            <person name="Shiraishi A."/>
            <person name="Nakayama K."/>
            <person name="Satake H."/>
        </authorList>
    </citation>
    <scope>NUCLEOTIDE SEQUENCE</scope>
</reference>
<comment type="caution">
    <text evidence="1">The sequence shown here is derived from an EMBL/GenBank/DDBJ whole genome shotgun (WGS) entry which is preliminary data.</text>
</comment>
<dbReference type="EMBL" id="BQNB010017612">
    <property type="protein sequence ID" value="GJT65201.1"/>
    <property type="molecule type" value="Genomic_DNA"/>
</dbReference>
<protein>
    <submittedName>
        <fullName evidence="1">Uncharacterized protein</fullName>
    </submittedName>
</protein>
<dbReference type="Proteomes" id="UP001151760">
    <property type="component" value="Unassembled WGS sequence"/>
</dbReference>
<accession>A0ABQ5FPB1</accession>
<evidence type="ECO:0000313" key="2">
    <source>
        <dbReference type="Proteomes" id="UP001151760"/>
    </source>
</evidence>
<organism evidence="1 2">
    <name type="scientific">Tanacetum coccineum</name>
    <dbReference type="NCBI Taxonomy" id="301880"/>
    <lineage>
        <taxon>Eukaryota</taxon>
        <taxon>Viridiplantae</taxon>
        <taxon>Streptophyta</taxon>
        <taxon>Embryophyta</taxon>
        <taxon>Tracheophyta</taxon>
        <taxon>Spermatophyta</taxon>
        <taxon>Magnoliopsida</taxon>
        <taxon>eudicotyledons</taxon>
        <taxon>Gunneridae</taxon>
        <taxon>Pentapetalae</taxon>
        <taxon>asterids</taxon>
        <taxon>campanulids</taxon>
        <taxon>Asterales</taxon>
        <taxon>Asteraceae</taxon>
        <taxon>Asteroideae</taxon>
        <taxon>Anthemideae</taxon>
        <taxon>Anthemidinae</taxon>
        <taxon>Tanacetum</taxon>
    </lineage>
</organism>
<name>A0ABQ5FPB1_9ASTR</name>
<keyword evidence="2" id="KW-1185">Reference proteome</keyword>
<evidence type="ECO:0000313" key="1">
    <source>
        <dbReference type="EMBL" id="GJT65201.1"/>
    </source>
</evidence>
<gene>
    <name evidence="1" type="ORF">Tco_1016681</name>
</gene>
<proteinExistence type="predicted"/>
<reference evidence="1" key="2">
    <citation type="submission" date="2022-01" db="EMBL/GenBank/DDBJ databases">
        <authorList>
            <person name="Yamashiro T."/>
            <person name="Shiraishi A."/>
            <person name="Satake H."/>
            <person name="Nakayama K."/>
        </authorList>
    </citation>
    <scope>NUCLEOTIDE SEQUENCE</scope>
</reference>